<dbReference type="PANTHER" id="PTHR45180">
    <property type="entry name" value="OS01G0307686 PROTEIN"/>
    <property type="match status" value="1"/>
</dbReference>
<name>A0AAE0CHY7_9ROSI</name>
<dbReference type="EMBL" id="JANJYI010000004">
    <property type="protein sequence ID" value="KAK2652136.1"/>
    <property type="molecule type" value="Genomic_DNA"/>
</dbReference>
<dbReference type="PANTHER" id="PTHR45180:SF1">
    <property type="entry name" value="OS01G0307686 PROTEIN"/>
    <property type="match status" value="1"/>
</dbReference>
<dbReference type="AlphaFoldDB" id="A0AAE0CHY7"/>
<comment type="caution">
    <text evidence="1">The sequence shown here is derived from an EMBL/GenBank/DDBJ whole genome shotgun (WGS) entry which is preliminary data.</text>
</comment>
<sequence>MYSGQAMDGKMSQLVTTSWANFERQDGLVCSEIKQIVAVQASLNLVTSDLVAHCFDLPKFYKEFIWVLKKPHGFIVAWYYTEPQVSSSVDSIVVPFY</sequence>
<reference evidence="1" key="1">
    <citation type="journal article" date="2023" name="Plant J.">
        <title>Genome sequences and population genomics provide insights into the demographic history, inbreeding, and mutation load of two 'living fossil' tree species of Dipteronia.</title>
        <authorList>
            <person name="Feng Y."/>
            <person name="Comes H.P."/>
            <person name="Chen J."/>
            <person name="Zhu S."/>
            <person name="Lu R."/>
            <person name="Zhang X."/>
            <person name="Li P."/>
            <person name="Qiu J."/>
            <person name="Olsen K.M."/>
            <person name="Qiu Y."/>
        </authorList>
    </citation>
    <scope>NUCLEOTIDE SEQUENCE</scope>
    <source>
        <strain evidence="1">KIB01</strain>
    </source>
</reference>
<protein>
    <submittedName>
        <fullName evidence="1">Uncharacterized protein</fullName>
    </submittedName>
</protein>
<dbReference type="Gene3D" id="3.40.50.150">
    <property type="entry name" value="Vaccinia Virus protein VP39"/>
    <property type="match status" value="1"/>
</dbReference>
<dbReference type="Proteomes" id="UP001280121">
    <property type="component" value="Unassembled WGS sequence"/>
</dbReference>
<gene>
    <name evidence="1" type="ORF">Ddye_011992</name>
</gene>
<proteinExistence type="predicted"/>
<evidence type="ECO:0000313" key="1">
    <source>
        <dbReference type="EMBL" id="KAK2652136.1"/>
    </source>
</evidence>
<organism evidence="1 2">
    <name type="scientific">Dipteronia dyeriana</name>
    <dbReference type="NCBI Taxonomy" id="168575"/>
    <lineage>
        <taxon>Eukaryota</taxon>
        <taxon>Viridiplantae</taxon>
        <taxon>Streptophyta</taxon>
        <taxon>Embryophyta</taxon>
        <taxon>Tracheophyta</taxon>
        <taxon>Spermatophyta</taxon>
        <taxon>Magnoliopsida</taxon>
        <taxon>eudicotyledons</taxon>
        <taxon>Gunneridae</taxon>
        <taxon>Pentapetalae</taxon>
        <taxon>rosids</taxon>
        <taxon>malvids</taxon>
        <taxon>Sapindales</taxon>
        <taxon>Sapindaceae</taxon>
        <taxon>Hippocastanoideae</taxon>
        <taxon>Acereae</taxon>
        <taxon>Dipteronia</taxon>
    </lineage>
</organism>
<dbReference type="InterPro" id="IPR029063">
    <property type="entry name" value="SAM-dependent_MTases_sf"/>
</dbReference>
<evidence type="ECO:0000313" key="2">
    <source>
        <dbReference type="Proteomes" id="UP001280121"/>
    </source>
</evidence>
<accession>A0AAE0CHY7</accession>
<keyword evidence="2" id="KW-1185">Reference proteome</keyword>